<dbReference type="InterPro" id="IPR004291">
    <property type="entry name" value="Transposase_IS66_central"/>
</dbReference>
<sequence>MNVIAQSALSRYDHRLPYRKIGDRFEQLHGLELSGASAWHATERAARAGRCEYEQIRHQIQQADVVHVDETGIKRDGEQAWIWTFTTENHTLYAVRESRGSDVPAEVLGEDFAGTIVCDGWTAYPAFSSNLQRCWAHILREAEDAAEKQAEGEPIYRALKQLYVALQTRLESDLTVRERAELQRVARRELESLIERSVPDGPVATLLGKIEGGLDHWLTFIGEPAVSPTNNAAENALREPVVLRKIIGTLRNDRGMFVHETLLSLLATWRQQGRNPYEEFKRVARDNEMISRSQAVPAVASSG</sequence>
<proteinExistence type="predicted"/>
<evidence type="ECO:0000313" key="2">
    <source>
        <dbReference type="EMBL" id="EMA45161.1"/>
    </source>
</evidence>
<dbReference type="Proteomes" id="UP000011568">
    <property type="component" value="Unassembled WGS sequence"/>
</dbReference>
<protein>
    <submittedName>
        <fullName evidence="2">ISH10-type transposase ISHwa10</fullName>
    </submittedName>
</protein>
<name>M0MHI2_HALMO</name>
<dbReference type="Pfam" id="PF03050">
    <property type="entry name" value="DDE_Tnp_IS66"/>
    <property type="match status" value="1"/>
</dbReference>
<dbReference type="NCBIfam" id="NF033517">
    <property type="entry name" value="transpos_IS66"/>
    <property type="match status" value="1"/>
</dbReference>
<keyword evidence="3" id="KW-1185">Reference proteome</keyword>
<dbReference type="PANTHER" id="PTHR33678">
    <property type="entry name" value="BLL1576 PROTEIN"/>
    <property type="match status" value="1"/>
</dbReference>
<dbReference type="eggNOG" id="arCOG04792">
    <property type="taxonomic scope" value="Archaea"/>
</dbReference>
<dbReference type="PANTHER" id="PTHR33678:SF1">
    <property type="entry name" value="BLL1576 PROTEIN"/>
    <property type="match status" value="1"/>
</dbReference>
<evidence type="ECO:0000259" key="1">
    <source>
        <dbReference type="Pfam" id="PF03050"/>
    </source>
</evidence>
<dbReference type="AlphaFoldDB" id="M0MHI2"/>
<dbReference type="STRING" id="931277.C448_07689"/>
<reference evidence="2 3" key="1">
    <citation type="journal article" date="2014" name="PLoS Genet.">
        <title>Phylogenetically driven sequencing of extremely halophilic archaea reveals strategies for static and dynamic osmo-response.</title>
        <authorList>
            <person name="Becker E.A."/>
            <person name="Seitzer P.M."/>
            <person name="Tritt A."/>
            <person name="Larsen D."/>
            <person name="Krusor M."/>
            <person name="Yao A.I."/>
            <person name="Wu D."/>
            <person name="Madern D."/>
            <person name="Eisen J.A."/>
            <person name="Darling A.E."/>
            <person name="Facciotti M.T."/>
        </authorList>
    </citation>
    <scope>NUCLEOTIDE SEQUENCE [LARGE SCALE GENOMIC DNA]</scope>
    <source>
        <strain evidence="2 3">DSM 1307</strain>
    </source>
</reference>
<organism evidence="2 3">
    <name type="scientific">Halococcus morrhuae DSM 1307</name>
    <dbReference type="NCBI Taxonomy" id="931277"/>
    <lineage>
        <taxon>Archaea</taxon>
        <taxon>Methanobacteriati</taxon>
        <taxon>Methanobacteriota</taxon>
        <taxon>Stenosarchaea group</taxon>
        <taxon>Halobacteria</taxon>
        <taxon>Halobacteriales</taxon>
        <taxon>Halococcaceae</taxon>
        <taxon>Halococcus</taxon>
    </lineage>
</organism>
<accession>M0MHI2</accession>
<feature type="domain" description="Transposase IS66 central" evidence="1">
    <location>
        <begin position="3"/>
        <end position="256"/>
    </location>
</feature>
<comment type="caution">
    <text evidence="2">The sequence shown here is derived from an EMBL/GenBank/DDBJ whole genome shotgun (WGS) entry which is preliminary data.</text>
</comment>
<gene>
    <name evidence="2" type="ORF">C448_07689</name>
</gene>
<dbReference type="PATRIC" id="fig|931277.6.peg.1507"/>
<dbReference type="EMBL" id="AOMC01000100">
    <property type="protein sequence ID" value="EMA45161.1"/>
    <property type="molecule type" value="Genomic_DNA"/>
</dbReference>
<evidence type="ECO:0000313" key="3">
    <source>
        <dbReference type="Proteomes" id="UP000011568"/>
    </source>
</evidence>
<dbReference type="InterPro" id="IPR052344">
    <property type="entry name" value="Transposase-related"/>
</dbReference>